<organism evidence="11 12">
    <name type="scientific">Litchfieldella anticariensis (strain DSM 16096 / CECT 5854 / CIP 108499 / LMG 22089 / FP35)</name>
    <name type="common">Halomonas anticariensis</name>
    <dbReference type="NCBI Taxonomy" id="1121939"/>
    <lineage>
        <taxon>Bacteria</taxon>
        <taxon>Pseudomonadati</taxon>
        <taxon>Pseudomonadota</taxon>
        <taxon>Gammaproteobacteria</taxon>
        <taxon>Oceanospirillales</taxon>
        <taxon>Halomonadaceae</taxon>
        <taxon>Litchfieldella</taxon>
    </lineage>
</organism>
<comment type="similarity">
    <text evidence="2">Belongs to the monovalent cation:proton antiporter 2 (CPA2) transporter (TC 2.A.37) family.</text>
</comment>
<dbReference type="eggNOG" id="COG4651">
    <property type="taxonomic scope" value="Bacteria"/>
</dbReference>
<dbReference type="PANTHER" id="PTHR42751:SF1">
    <property type="entry name" value="CATION_PROTON ANTIPORTER YBAL-RELATED"/>
    <property type="match status" value="1"/>
</dbReference>
<evidence type="ECO:0000256" key="9">
    <source>
        <dbReference type="SAM" id="Phobius"/>
    </source>
</evidence>
<evidence type="ECO:0000256" key="5">
    <source>
        <dbReference type="ARBA" id="ARBA00022692"/>
    </source>
</evidence>
<dbReference type="Pfam" id="PF02254">
    <property type="entry name" value="TrkA_N"/>
    <property type="match status" value="1"/>
</dbReference>
<feature type="domain" description="RCK N-terminal" evidence="10">
    <location>
        <begin position="378"/>
        <end position="495"/>
    </location>
</feature>
<gene>
    <name evidence="11" type="ORF">L861_01290</name>
</gene>
<feature type="transmembrane region" description="Helical" evidence="9">
    <location>
        <begin position="50"/>
        <end position="69"/>
    </location>
</feature>
<dbReference type="Gene3D" id="3.40.50.720">
    <property type="entry name" value="NAD(P)-binding Rossmann-like Domain"/>
    <property type="match status" value="1"/>
</dbReference>
<dbReference type="InterPro" id="IPR036291">
    <property type="entry name" value="NAD(P)-bd_dom_sf"/>
</dbReference>
<dbReference type="STRING" id="1121939.L861_01290"/>
<evidence type="ECO:0000256" key="2">
    <source>
        <dbReference type="ARBA" id="ARBA00005551"/>
    </source>
</evidence>
<comment type="caution">
    <text evidence="11">The sequence shown here is derived from an EMBL/GenBank/DDBJ whole genome shotgun (WGS) entry which is preliminary data.</text>
</comment>
<sequence>MIEVVSLSFAFVFGVLVRQLGLPPLVGFLAAGFALNVFGPTLGLPEEAGPVLKHVAHLGVLLLLFTVGLKLKLRNLVSPVVLGGALLHFLFSVGVFSLGLYFFMQLDRQTALMLATALAFSSTVLAAKVLEAKRELRAFHGRVAIGILIIQDLIALAVLSIAGGHTPSYWALLVFGLPLLKPAMYWLMDVAGHDELLVLMGVVMSVALGGMGFELVGLSPELGALIMGILLSDHDRAQELSKSLWGLKEILLVGFFLQIGMAGLPDTEALTLALVLALILPLKGLLFFFLLTLFRLRARNAFLGALSLTCYSEFGLIVVAGVLDQWLVPLAIAVAVSFVVAAPLNRFAHPLFDRFEHFLVRFEKRTHHPDEQPASLDHAELLIMGMGRTGTAAFNFLAERHQNVIGLDADPNKVARHKEAGRNVVYADAEDIGFWHGVDISRIKAVILAMPDIEGKLIAARQLRKFGFTGPIVAQTMFDDESEKLLEAGANETYLTMAGAGIGLAEKTWEAFRPDYKKEDIKAPR</sequence>
<evidence type="ECO:0000256" key="1">
    <source>
        <dbReference type="ARBA" id="ARBA00004141"/>
    </source>
</evidence>
<dbReference type="Gene3D" id="1.20.1530.20">
    <property type="match status" value="1"/>
</dbReference>
<feature type="transmembrane region" description="Helical" evidence="9">
    <location>
        <begin position="81"/>
        <end position="104"/>
    </location>
</feature>
<evidence type="ECO:0000313" key="11">
    <source>
        <dbReference type="EMBL" id="EPC03964.1"/>
    </source>
</evidence>
<evidence type="ECO:0000313" key="12">
    <source>
        <dbReference type="Proteomes" id="UP000014463"/>
    </source>
</evidence>
<dbReference type="RefSeq" id="WP_016414698.1">
    <property type="nucleotide sequence ID" value="NZ_AUAB01000020.1"/>
</dbReference>
<feature type="transmembrane region" description="Helical" evidence="9">
    <location>
        <begin position="270"/>
        <end position="294"/>
    </location>
</feature>
<dbReference type="GO" id="GO:0016020">
    <property type="term" value="C:membrane"/>
    <property type="evidence" value="ECO:0007669"/>
    <property type="project" value="UniProtKB-SubCell"/>
</dbReference>
<evidence type="ECO:0000259" key="10">
    <source>
        <dbReference type="PROSITE" id="PS51201"/>
    </source>
</evidence>
<dbReference type="OrthoDB" id="3418949at2"/>
<reference evidence="11 12" key="1">
    <citation type="journal article" date="2013" name="Genome Announc.">
        <title>Draft genome sequence of the moderately halophilic gammaproteobacterium Halomonas anticariensis FP35.</title>
        <authorList>
            <person name="Tahrioui A."/>
            <person name="Quesada E."/>
            <person name="Llamas I."/>
        </authorList>
    </citation>
    <scope>NUCLEOTIDE SEQUENCE [LARGE SCALE GENOMIC DNA]</scope>
    <source>
        <strain evidence="12">DSM 16096 / CECT 5854 / LMG 22089 / FP35</strain>
    </source>
</reference>
<protein>
    <recommendedName>
        <fullName evidence="10">RCK N-terminal domain-containing protein</fullName>
    </recommendedName>
</protein>
<keyword evidence="5 9" id="KW-0812">Transmembrane</keyword>
<keyword evidence="6 9" id="KW-1133">Transmembrane helix</keyword>
<dbReference type="GO" id="GO:0015297">
    <property type="term" value="F:antiporter activity"/>
    <property type="evidence" value="ECO:0007669"/>
    <property type="project" value="UniProtKB-KW"/>
</dbReference>
<feature type="transmembrane region" description="Helical" evidence="9">
    <location>
        <begin position="142"/>
        <end position="163"/>
    </location>
</feature>
<feature type="transmembrane region" description="Helical" evidence="9">
    <location>
        <begin position="326"/>
        <end position="344"/>
    </location>
</feature>
<dbReference type="Pfam" id="PF00999">
    <property type="entry name" value="Na_H_Exchanger"/>
    <property type="match status" value="1"/>
</dbReference>
<dbReference type="GO" id="GO:0006813">
    <property type="term" value="P:potassium ion transport"/>
    <property type="evidence" value="ECO:0007669"/>
    <property type="project" value="InterPro"/>
</dbReference>
<dbReference type="PATRIC" id="fig|1121939.11.peg.240"/>
<dbReference type="Proteomes" id="UP000014463">
    <property type="component" value="Unassembled WGS sequence"/>
</dbReference>
<dbReference type="SUPFAM" id="SSF51735">
    <property type="entry name" value="NAD(P)-binding Rossmann-fold domains"/>
    <property type="match status" value="1"/>
</dbReference>
<dbReference type="AlphaFoldDB" id="S2L829"/>
<evidence type="ECO:0000256" key="8">
    <source>
        <dbReference type="ARBA" id="ARBA00023136"/>
    </source>
</evidence>
<dbReference type="InterPro" id="IPR003148">
    <property type="entry name" value="RCK_N"/>
</dbReference>
<proteinExistence type="inferred from homology"/>
<keyword evidence="7" id="KW-0406">Ion transport</keyword>
<feature type="transmembrane region" description="Helical" evidence="9">
    <location>
        <begin position="245"/>
        <end position="264"/>
    </location>
</feature>
<keyword evidence="4" id="KW-0050">Antiport</keyword>
<evidence type="ECO:0000256" key="4">
    <source>
        <dbReference type="ARBA" id="ARBA00022449"/>
    </source>
</evidence>
<keyword evidence="8 9" id="KW-0472">Membrane</keyword>
<feature type="transmembrane region" description="Helical" evidence="9">
    <location>
        <begin position="195"/>
        <end position="211"/>
    </location>
</feature>
<keyword evidence="3" id="KW-0813">Transport</keyword>
<evidence type="ECO:0000256" key="6">
    <source>
        <dbReference type="ARBA" id="ARBA00022989"/>
    </source>
</evidence>
<comment type="subcellular location">
    <subcellularLocation>
        <location evidence="1">Membrane</location>
        <topology evidence="1">Multi-pass membrane protein</topology>
    </subcellularLocation>
</comment>
<dbReference type="GO" id="GO:1902600">
    <property type="term" value="P:proton transmembrane transport"/>
    <property type="evidence" value="ECO:0007669"/>
    <property type="project" value="InterPro"/>
</dbReference>
<dbReference type="EMBL" id="ASTJ01000011">
    <property type="protein sequence ID" value="EPC03964.1"/>
    <property type="molecule type" value="Genomic_DNA"/>
</dbReference>
<accession>S2L829</accession>
<evidence type="ECO:0000256" key="3">
    <source>
        <dbReference type="ARBA" id="ARBA00022448"/>
    </source>
</evidence>
<dbReference type="PANTHER" id="PTHR42751">
    <property type="entry name" value="SODIUM/HYDROGEN EXCHANGER FAMILY/TRKA DOMAIN PROTEIN"/>
    <property type="match status" value="1"/>
</dbReference>
<dbReference type="PROSITE" id="PS51201">
    <property type="entry name" value="RCK_N"/>
    <property type="match status" value="1"/>
</dbReference>
<dbReference type="InterPro" id="IPR038770">
    <property type="entry name" value="Na+/solute_symporter_sf"/>
</dbReference>
<feature type="transmembrane region" description="Helical" evidence="9">
    <location>
        <begin position="301"/>
        <end position="320"/>
    </location>
</feature>
<dbReference type="InterPro" id="IPR006153">
    <property type="entry name" value="Cation/H_exchanger_TM"/>
</dbReference>
<keyword evidence="12" id="KW-1185">Reference proteome</keyword>
<dbReference type="eggNOG" id="COG1226">
    <property type="taxonomic scope" value="Bacteria"/>
</dbReference>
<evidence type="ECO:0000256" key="7">
    <source>
        <dbReference type="ARBA" id="ARBA00023065"/>
    </source>
</evidence>
<name>S2L829_LITA3</name>
<feature type="transmembrane region" description="Helical" evidence="9">
    <location>
        <begin position="110"/>
        <end position="130"/>
    </location>
</feature>